<gene>
    <name evidence="1" type="ORF">SKAU_G00049980</name>
</gene>
<reference evidence="1" key="1">
    <citation type="journal article" date="2023" name="Science">
        <title>Genome structures resolve the early diversification of teleost fishes.</title>
        <authorList>
            <person name="Parey E."/>
            <person name="Louis A."/>
            <person name="Montfort J."/>
            <person name="Bouchez O."/>
            <person name="Roques C."/>
            <person name="Iampietro C."/>
            <person name="Lluch J."/>
            <person name="Castinel A."/>
            <person name="Donnadieu C."/>
            <person name="Desvignes T."/>
            <person name="Floi Bucao C."/>
            <person name="Jouanno E."/>
            <person name="Wen M."/>
            <person name="Mejri S."/>
            <person name="Dirks R."/>
            <person name="Jansen H."/>
            <person name="Henkel C."/>
            <person name="Chen W.J."/>
            <person name="Zahm M."/>
            <person name="Cabau C."/>
            <person name="Klopp C."/>
            <person name="Thompson A.W."/>
            <person name="Robinson-Rechavi M."/>
            <person name="Braasch I."/>
            <person name="Lecointre G."/>
            <person name="Bobe J."/>
            <person name="Postlethwait J.H."/>
            <person name="Berthelot C."/>
            <person name="Roest Crollius H."/>
            <person name="Guiguen Y."/>
        </authorList>
    </citation>
    <scope>NUCLEOTIDE SEQUENCE</scope>
    <source>
        <strain evidence="1">WJC10195</strain>
    </source>
</reference>
<comment type="caution">
    <text evidence="1">The sequence shown here is derived from an EMBL/GenBank/DDBJ whole genome shotgun (WGS) entry which is preliminary data.</text>
</comment>
<evidence type="ECO:0000313" key="1">
    <source>
        <dbReference type="EMBL" id="KAJ8374418.1"/>
    </source>
</evidence>
<accession>A0A9Q1J9C0</accession>
<protein>
    <submittedName>
        <fullName evidence="1">Uncharacterized protein</fullName>
    </submittedName>
</protein>
<dbReference type="EMBL" id="JAINUF010000002">
    <property type="protein sequence ID" value="KAJ8374418.1"/>
    <property type="molecule type" value="Genomic_DNA"/>
</dbReference>
<proteinExistence type="predicted"/>
<keyword evidence="2" id="KW-1185">Reference proteome</keyword>
<name>A0A9Q1J9C0_SYNKA</name>
<evidence type="ECO:0000313" key="2">
    <source>
        <dbReference type="Proteomes" id="UP001152622"/>
    </source>
</evidence>
<dbReference type="Proteomes" id="UP001152622">
    <property type="component" value="Chromosome 2"/>
</dbReference>
<sequence>MNGQEGTGEIRFWVVALTVKKGDRRGSARAAATRLTPWALRPLAFRGVPTPRLRSTAYCQEVCSTTGGLGGPHRGVHPALRAFGGVSRGKAPLNRGGTAATVFQSTRNANMRQRGYPLEGGPVFTVPSSQF</sequence>
<organism evidence="1 2">
    <name type="scientific">Synaphobranchus kaupii</name>
    <name type="common">Kaup's arrowtooth eel</name>
    <dbReference type="NCBI Taxonomy" id="118154"/>
    <lineage>
        <taxon>Eukaryota</taxon>
        <taxon>Metazoa</taxon>
        <taxon>Chordata</taxon>
        <taxon>Craniata</taxon>
        <taxon>Vertebrata</taxon>
        <taxon>Euteleostomi</taxon>
        <taxon>Actinopterygii</taxon>
        <taxon>Neopterygii</taxon>
        <taxon>Teleostei</taxon>
        <taxon>Anguilliformes</taxon>
        <taxon>Synaphobranchidae</taxon>
        <taxon>Synaphobranchus</taxon>
    </lineage>
</organism>
<dbReference type="AlphaFoldDB" id="A0A9Q1J9C0"/>